<organism evidence="6 7">
    <name type="scientific">Hevea brasiliensis</name>
    <name type="common">Para rubber tree</name>
    <name type="synonym">Siphonia brasiliensis</name>
    <dbReference type="NCBI Taxonomy" id="3981"/>
    <lineage>
        <taxon>Eukaryota</taxon>
        <taxon>Viridiplantae</taxon>
        <taxon>Streptophyta</taxon>
        <taxon>Embryophyta</taxon>
        <taxon>Tracheophyta</taxon>
        <taxon>Spermatophyta</taxon>
        <taxon>Magnoliopsida</taxon>
        <taxon>eudicotyledons</taxon>
        <taxon>Gunneridae</taxon>
        <taxon>Pentapetalae</taxon>
        <taxon>rosids</taxon>
        <taxon>fabids</taxon>
        <taxon>Malpighiales</taxon>
        <taxon>Euphorbiaceae</taxon>
        <taxon>Crotonoideae</taxon>
        <taxon>Micrandreae</taxon>
        <taxon>Hevea</taxon>
    </lineage>
</organism>
<dbReference type="Gene3D" id="1.25.40.20">
    <property type="entry name" value="Ankyrin repeat-containing domain"/>
    <property type="match status" value="2"/>
</dbReference>
<dbReference type="SMART" id="SM00248">
    <property type="entry name" value="ANK"/>
    <property type="match status" value="6"/>
</dbReference>
<feature type="compositionally biased region" description="Low complexity" evidence="4">
    <location>
        <begin position="211"/>
        <end position="252"/>
    </location>
</feature>
<dbReference type="Pfam" id="PF25597">
    <property type="entry name" value="SH3_retrovirus"/>
    <property type="match status" value="1"/>
</dbReference>
<feature type="repeat" description="ANK" evidence="3">
    <location>
        <begin position="431"/>
        <end position="463"/>
    </location>
</feature>
<reference evidence="6 7" key="1">
    <citation type="journal article" date="2020" name="Mol. Plant">
        <title>The Chromosome-Based Rubber Tree Genome Provides New Insights into Spurge Genome Evolution and Rubber Biosynthesis.</title>
        <authorList>
            <person name="Liu J."/>
            <person name="Shi C."/>
            <person name="Shi C.C."/>
            <person name="Li W."/>
            <person name="Zhang Q.J."/>
            <person name="Zhang Y."/>
            <person name="Li K."/>
            <person name="Lu H.F."/>
            <person name="Shi C."/>
            <person name="Zhu S.T."/>
            <person name="Xiao Z.Y."/>
            <person name="Nan H."/>
            <person name="Yue Y."/>
            <person name="Zhu X.G."/>
            <person name="Wu Y."/>
            <person name="Hong X.N."/>
            <person name="Fan G.Y."/>
            <person name="Tong Y."/>
            <person name="Zhang D."/>
            <person name="Mao C.L."/>
            <person name="Liu Y.L."/>
            <person name="Hao S.J."/>
            <person name="Liu W.Q."/>
            <person name="Lv M.Q."/>
            <person name="Zhang H.B."/>
            <person name="Liu Y."/>
            <person name="Hu-Tang G.R."/>
            <person name="Wang J.P."/>
            <person name="Wang J.H."/>
            <person name="Sun Y.H."/>
            <person name="Ni S.B."/>
            <person name="Chen W.B."/>
            <person name="Zhang X.C."/>
            <person name="Jiao Y.N."/>
            <person name="Eichler E.E."/>
            <person name="Li G.H."/>
            <person name="Liu X."/>
            <person name="Gao L.Z."/>
        </authorList>
    </citation>
    <scope>NUCLEOTIDE SEQUENCE [LARGE SCALE GENOMIC DNA]</scope>
    <source>
        <strain evidence="7">cv. GT1</strain>
        <tissue evidence="6">Leaf</tissue>
    </source>
</reference>
<dbReference type="PROSITE" id="PS50297">
    <property type="entry name" value="ANK_REP_REGION"/>
    <property type="match status" value="3"/>
</dbReference>
<dbReference type="Pfam" id="PF00023">
    <property type="entry name" value="Ank"/>
    <property type="match status" value="2"/>
</dbReference>
<evidence type="ECO:0000256" key="1">
    <source>
        <dbReference type="ARBA" id="ARBA00022737"/>
    </source>
</evidence>
<dbReference type="PROSITE" id="PS50088">
    <property type="entry name" value="ANK_REPEAT"/>
    <property type="match status" value="3"/>
</dbReference>
<feature type="region of interest" description="Disordered" evidence="4">
    <location>
        <begin position="209"/>
        <end position="255"/>
    </location>
</feature>
<keyword evidence="1" id="KW-0677">Repeat</keyword>
<feature type="repeat" description="ANK" evidence="3">
    <location>
        <begin position="465"/>
        <end position="487"/>
    </location>
</feature>
<comment type="caution">
    <text evidence="6">The sequence shown here is derived from an EMBL/GenBank/DDBJ whole genome shotgun (WGS) entry which is preliminary data.</text>
</comment>
<dbReference type="PANTHER" id="PTHR24173">
    <property type="entry name" value="ANKYRIN REPEAT CONTAINING"/>
    <property type="match status" value="1"/>
</dbReference>
<dbReference type="PANTHER" id="PTHR24173:SF74">
    <property type="entry name" value="ANKYRIN REPEAT DOMAIN-CONTAINING PROTEIN 16"/>
    <property type="match status" value="1"/>
</dbReference>
<evidence type="ECO:0000256" key="4">
    <source>
        <dbReference type="SAM" id="MobiDB-lite"/>
    </source>
</evidence>
<keyword evidence="7" id="KW-1185">Reference proteome</keyword>
<dbReference type="Pfam" id="PF12796">
    <property type="entry name" value="Ank_2"/>
    <property type="match status" value="1"/>
</dbReference>
<dbReference type="InterPro" id="IPR002110">
    <property type="entry name" value="Ankyrin_rpt"/>
</dbReference>
<dbReference type="Proteomes" id="UP000467840">
    <property type="component" value="Chromosome 10"/>
</dbReference>
<feature type="repeat" description="ANK" evidence="3">
    <location>
        <begin position="101"/>
        <end position="122"/>
    </location>
</feature>
<protein>
    <recommendedName>
        <fullName evidence="5">Retroviral polymerase SH3-like domain-containing protein</fullName>
    </recommendedName>
</protein>
<evidence type="ECO:0000256" key="3">
    <source>
        <dbReference type="PROSITE-ProRule" id="PRU00023"/>
    </source>
</evidence>
<evidence type="ECO:0000256" key="2">
    <source>
        <dbReference type="ARBA" id="ARBA00023043"/>
    </source>
</evidence>
<dbReference type="EMBL" id="JAAGAX010000003">
    <property type="protein sequence ID" value="KAF2320696.1"/>
    <property type="molecule type" value="Genomic_DNA"/>
</dbReference>
<accession>A0A6A6N804</accession>
<proteinExistence type="predicted"/>
<sequence>MVDSQALPETQLAISETNDQPKQKHIITFMDAERYNAAAEGQIHKLNYNYTKRLDLLRTPDKNALLHVYITAVEKDTKESTKFVALVISKCPLLLVEPNNKDETPLHIAARFGRKHIVEFLIHSIKKAEYEDLERAYALVNFRSKLDEKSEKCIFIGYSPHSKAYRLYNPISGKVIISRDVVFNEEAVLKWNSDKEGIKNQVLGDFEVEQPASSAPSSPTSSAPSSPGDNNATNSTSSDSLASSPSTNSSETSPRKFRSLREIYESCDFAFLVTDPTSFEEAAEQPTWQIAMTEEMQAIEKNSTWELVDIPEGKNVVGLKWVFRTNTNEQTANVFTKSLSQAKHQFFRSQLRSTSEMLKKTSPDEDTALHEAVRNNHPQLVETLIRENPEFANIANAAGESPLYLAAVRENNIIASEILTIGPSPAFTGPDGRTALHEAVISGDIDLTRKMLDKNKSLNKEQDEEGWTPLHYASYFNLPQIVEMLLEDNNKSAAYIGDNDGKTPLHIAIICGKSHLNVVKKIMSDCPDCCELADNSDRNVLHFAVETGSLGVQIITEEPSLANLINQKDKEGNTPAI</sequence>
<dbReference type="SUPFAM" id="SSF48403">
    <property type="entry name" value="Ankyrin repeat"/>
    <property type="match status" value="2"/>
</dbReference>
<dbReference type="InterPro" id="IPR036770">
    <property type="entry name" value="Ankyrin_rpt-contain_sf"/>
</dbReference>
<evidence type="ECO:0000259" key="5">
    <source>
        <dbReference type="Pfam" id="PF25597"/>
    </source>
</evidence>
<feature type="domain" description="Retroviral polymerase SH3-like" evidence="5">
    <location>
        <begin position="135"/>
        <end position="195"/>
    </location>
</feature>
<dbReference type="AlphaFoldDB" id="A0A6A6N804"/>
<dbReference type="InterPro" id="IPR057670">
    <property type="entry name" value="SH3_retrovirus"/>
</dbReference>
<name>A0A6A6N804_HEVBR</name>
<gene>
    <name evidence="6" type="ORF">GH714_030132</name>
</gene>
<evidence type="ECO:0000313" key="6">
    <source>
        <dbReference type="EMBL" id="KAF2320696.1"/>
    </source>
</evidence>
<evidence type="ECO:0000313" key="7">
    <source>
        <dbReference type="Proteomes" id="UP000467840"/>
    </source>
</evidence>
<keyword evidence="2 3" id="KW-0040">ANK repeat</keyword>